<sequence length="218" mass="23716">MTIFLKKIIIVSTVVLGSLSLSAQKFTPQKNSVGFNFGALSYSGRFAVDASLASHTSLYASVAYRRRVWDKLYVRAEAFGGRIRGDNSNVASQASKPNGQFQTEMAELSVKGEYDFIDLQSHKVTPFVNLGAGVYTLFNYSSTAGAKEGSDKTGFAMPVGGGVKYKLNNRVKLLAEGNARLFSKNLDGRTGSGINNPNLYYSFGFGVIYELTPSNILW</sequence>
<evidence type="ECO:0000259" key="2">
    <source>
        <dbReference type="Pfam" id="PF19573"/>
    </source>
</evidence>
<evidence type="ECO:0000313" key="4">
    <source>
        <dbReference type="Proteomes" id="UP001325680"/>
    </source>
</evidence>
<gene>
    <name evidence="3" type="ORF">U0035_16125</name>
</gene>
<feature type="domain" description="DUF6089" evidence="2">
    <location>
        <begin position="22"/>
        <end position="206"/>
    </location>
</feature>
<evidence type="ECO:0000313" key="3">
    <source>
        <dbReference type="EMBL" id="WQD37197.1"/>
    </source>
</evidence>
<name>A0ABZ0W3W3_9BACT</name>
<evidence type="ECO:0000256" key="1">
    <source>
        <dbReference type="SAM" id="SignalP"/>
    </source>
</evidence>
<protein>
    <submittedName>
        <fullName evidence="3">DUF6089 family protein</fullName>
    </submittedName>
</protein>
<dbReference type="Gene3D" id="2.40.160.20">
    <property type="match status" value="1"/>
</dbReference>
<dbReference type="SUPFAM" id="SSF103515">
    <property type="entry name" value="Autotransporter"/>
    <property type="match status" value="1"/>
</dbReference>
<dbReference type="Pfam" id="PF19573">
    <property type="entry name" value="DUF6089"/>
    <property type="match status" value="1"/>
</dbReference>
<feature type="signal peptide" evidence="1">
    <location>
        <begin position="1"/>
        <end position="23"/>
    </location>
</feature>
<dbReference type="Proteomes" id="UP001325680">
    <property type="component" value="Chromosome"/>
</dbReference>
<accession>A0ABZ0W3W3</accession>
<proteinExistence type="predicted"/>
<dbReference type="InterPro" id="IPR036709">
    <property type="entry name" value="Autotransporte_beta_dom_sf"/>
</dbReference>
<organism evidence="3 4">
    <name type="scientific">Niabella yanshanensis</name>
    <dbReference type="NCBI Taxonomy" id="577386"/>
    <lineage>
        <taxon>Bacteria</taxon>
        <taxon>Pseudomonadati</taxon>
        <taxon>Bacteroidota</taxon>
        <taxon>Chitinophagia</taxon>
        <taxon>Chitinophagales</taxon>
        <taxon>Chitinophagaceae</taxon>
        <taxon>Niabella</taxon>
    </lineage>
</organism>
<dbReference type="EMBL" id="CP139960">
    <property type="protein sequence ID" value="WQD37197.1"/>
    <property type="molecule type" value="Genomic_DNA"/>
</dbReference>
<dbReference type="RefSeq" id="WP_114793057.1">
    <property type="nucleotide sequence ID" value="NZ_CP139960.1"/>
</dbReference>
<keyword evidence="4" id="KW-1185">Reference proteome</keyword>
<dbReference type="InterPro" id="IPR045743">
    <property type="entry name" value="DUF6089"/>
</dbReference>
<keyword evidence="1" id="KW-0732">Signal</keyword>
<feature type="chain" id="PRO_5046056109" evidence="1">
    <location>
        <begin position="24"/>
        <end position="218"/>
    </location>
</feature>
<reference evidence="3 4" key="1">
    <citation type="submission" date="2023-12" db="EMBL/GenBank/DDBJ databases">
        <title>Genome sequencing and assembly of bacterial species from a model synthetic community.</title>
        <authorList>
            <person name="Hogle S.L."/>
        </authorList>
    </citation>
    <scope>NUCLEOTIDE SEQUENCE [LARGE SCALE GENOMIC DNA]</scope>
    <source>
        <strain evidence="3 4">HAMBI_3031</strain>
    </source>
</reference>